<organism evidence="1 2">
    <name type="scientific">Candidatus Viadribacter manganicus</name>
    <dbReference type="NCBI Taxonomy" id="1759059"/>
    <lineage>
        <taxon>Bacteria</taxon>
        <taxon>Pseudomonadati</taxon>
        <taxon>Pseudomonadota</taxon>
        <taxon>Alphaproteobacteria</taxon>
        <taxon>Hyphomonadales</taxon>
        <taxon>Hyphomonadaceae</taxon>
        <taxon>Candidatus Viadribacter</taxon>
    </lineage>
</organism>
<proteinExistence type="predicted"/>
<dbReference type="RefSeq" id="WP_066771200.1">
    <property type="nucleotide sequence ID" value="NZ_CP013244.1"/>
</dbReference>
<evidence type="ECO:0000313" key="2">
    <source>
        <dbReference type="Proteomes" id="UP000092498"/>
    </source>
</evidence>
<dbReference type="OrthoDB" id="9811281at2"/>
<sequence>MSTQLEERPITRPAQRWRNFYWLERQLEIGGEMRGPGRTPSKFVWPTKDIAETMAAKRRDEWEKIGVKYLGAEAET</sequence>
<dbReference type="KEGG" id="cbot:ATE48_10615"/>
<dbReference type="InParanoid" id="A0A1B1AIE2"/>
<dbReference type="STRING" id="1759059.ATE48_10615"/>
<evidence type="ECO:0000313" key="1">
    <source>
        <dbReference type="EMBL" id="ANP46334.1"/>
    </source>
</evidence>
<gene>
    <name evidence="1" type="ORF">ATE48_10615</name>
</gene>
<dbReference type="EMBL" id="CP013244">
    <property type="protein sequence ID" value="ANP46334.1"/>
    <property type="molecule type" value="Genomic_DNA"/>
</dbReference>
<accession>A0A1B1AIE2</accession>
<name>A0A1B1AIE2_9PROT</name>
<dbReference type="AlphaFoldDB" id="A0A1B1AIE2"/>
<keyword evidence="2" id="KW-1185">Reference proteome</keyword>
<protein>
    <submittedName>
        <fullName evidence="1">Uncharacterized protein</fullName>
    </submittedName>
</protein>
<dbReference type="Proteomes" id="UP000092498">
    <property type="component" value="Chromosome"/>
</dbReference>
<reference evidence="1 2" key="1">
    <citation type="submission" date="2015-11" db="EMBL/GenBank/DDBJ databases">
        <title>Whole-Genome Sequence of Candidatus Oderbacter manganicum from the National Park Lower Oder Valley, Germany.</title>
        <authorList>
            <person name="Braun B."/>
            <person name="Liere K."/>
            <person name="Szewzyk U."/>
        </authorList>
    </citation>
    <scope>NUCLEOTIDE SEQUENCE [LARGE SCALE GENOMIC DNA]</scope>
    <source>
        <strain evidence="1 2">OTSz_A_272</strain>
    </source>
</reference>